<keyword evidence="6" id="KW-0812">Transmembrane</keyword>
<sequence length="369" mass="42152">MYARTIYMIDLLILCVSLSKQEPRNIQLKPPNLSGQYRINVAPFEEKANDVQIEARANTGYPCNGTFTKTNGTTCGLKEIMLGRCYEYQYIKRGLYLSNTTDIKNCTELYDLFESEVRYKPYCNMNMSTYSKYFEKALAGVHVINRAIFWSGTYAIAHTYSGHGSNYITLEDTLAAHMLDGLMWCGKENDTEGFDYVSCPNNCKDNRWADLAFWGLASRTFAERVSGEIYVVLNGSRTDGRPTYRNGSYFAEFELPYFKRNGSFRVTKINALVLHTPDLPVAEKCGEKSLVFLEKLIRDAQLEYNCVDDPDELIMLMCADSWGARECQVARNTLRKLWDIKLYGTSNAIVHSLSFVVLFCIGVFRQIVQ</sequence>
<keyword evidence="7" id="KW-0732">Signal</keyword>
<comment type="caution">
    <text evidence="9">The sequence shown here is derived from an EMBL/GenBank/DDBJ whole genome shotgun (WGS) entry which is preliminary data.</text>
</comment>
<gene>
    <name evidence="8" type="ORF">XAT740_LOCUS8925</name>
    <name evidence="9" type="ORF">XAT740_LOCUS8936</name>
</gene>
<feature type="transmembrane region" description="Helical" evidence="6">
    <location>
        <begin position="348"/>
        <end position="368"/>
    </location>
</feature>
<keyword evidence="6" id="KW-0472">Membrane</keyword>
<dbReference type="Proteomes" id="UP000663828">
    <property type="component" value="Unassembled WGS sequence"/>
</dbReference>
<keyword evidence="3" id="KW-0378">Hydrolase</keyword>
<dbReference type="GO" id="GO:0061809">
    <property type="term" value="F:NAD+ nucleosidase activity, cyclic ADP-ribose generating"/>
    <property type="evidence" value="ECO:0007669"/>
    <property type="project" value="InterPro"/>
</dbReference>
<organism evidence="9 10">
    <name type="scientific">Adineta ricciae</name>
    <name type="common">Rotifer</name>
    <dbReference type="NCBI Taxonomy" id="249248"/>
    <lineage>
        <taxon>Eukaryota</taxon>
        <taxon>Metazoa</taxon>
        <taxon>Spiralia</taxon>
        <taxon>Gnathifera</taxon>
        <taxon>Rotifera</taxon>
        <taxon>Eurotatoria</taxon>
        <taxon>Bdelloidea</taxon>
        <taxon>Adinetida</taxon>
        <taxon>Adinetidae</taxon>
        <taxon>Adineta</taxon>
    </lineage>
</organism>
<evidence type="ECO:0000256" key="7">
    <source>
        <dbReference type="SAM" id="SignalP"/>
    </source>
</evidence>
<dbReference type="Gene3D" id="1.20.82.10">
    <property type="entry name" value="ADP Ribosyl Cyclase, Chain A, domain 1"/>
    <property type="match status" value="1"/>
</dbReference>
<name>A0A814AXV4_ADIRI</name>
<evidence type="ECO:0000313" key="9">
    <source>
        <dbReference type="EMBL" id="CAF0919084.1"/>
    </source>
</evidence>
<evidence type="ECO:0000313" key="10">
    <source>
        <dbReference type="Proteomes" id="UP000663828"/>
    </source>
</evidence>
<dbReference type="PANTHER" id="PTHR10912:SF7">
    <property type="entry name" value="ADP-RIBOSYL CYCLASE_CYCLIC ADP-RIBOSE HYDROLASE"/>
    <property type="match status" value="1"/>
</dbReference>
<dbReference type="EMBL" id="CAJNOR010000452">
    <property type="protein sequence ID" value="CAF0918878.1"/>
    <property type="molecule type" value="Genomic_DNA"/>
</dbReference>
<reference evidence="9" key="1">
    <citation type="submission" date="2021-02" db="EMBL/GenBank/DDBJ databases">
        <authorList>
            <person name="Nowell W R."/>
        </authorList>
    </citation>
    <scope>NUCLEOTIDE SEQUENCE</scope>
</reference>
<dbReference type="Gene3D" id="3.40.50.720">
    <property type="entry name" value="NAD(P)-binding Rossmann-like Domain"/>
    <property type="match status" value="1"/>
</dbReference>
<keyword evidence="4" id="KW-0520">NAD</keyword>
<evidence type="ECO:0000256" key="6">
    <source>
        <dbReference type="SAM" id="Phobius"/>
    </source>
</evidence>
<dbReference type="SUPFAM" id="SSF52309">
    <property type="entry name" value="N-(deoxy)ribosyltransferase-like"/>
    <property type="match status" value="1"/>
</dbReference>
<evidence type="ECO:0000256" key="1">
    <source>
        <dbReference type="ARBA" id="ARBA00005406"/>
    </source>
</evidence>
<dbReference type="Pfam" id="PF02267">
    <property type="entry name" value="Rib_hydrolayse"/>
    <property type="match status" value="1"/>
</dbReference>
<keyword evidence="6" id="KW-1133">Transmembrane helix</keyword>
<accession>A0A814AXV4</accession>
<dbReference type="GO" id="GO:0016740">
    <property type="term" value="F:transferase activity"/>
    <property type="evidence" value="ECO:0007669"/>
    <property type="project" value="UniProtKB-KW"/>
</dbReference>
<keyword evidence="5" id="KW-1015">Disulfide bond</keyword>
<protein>
    <recommendedName>
        <fullName evidence="11">ADP-ribosyl cyclase/cyclic ADP-ribose hydrolase</fullName>
    </recommendedName>
</protein>
<dbReference type="EMBL" id="CAJNOR010000452">
    <property type="protein sequence ID" value="CAF0919084.1"/>
    <property type="molecule type" value="Genomic_DNA"/>
</dbReference>
<proteinExistence type="inferred from homology"/>
<evidence type="ECO:0000256" key="3">
    <source>
        <dbReference type="ARBA" id="ARBA00022801"/>
    </source>
</evidence>
<evidence type="ECO:0000313" key="8">
    <source>
        <dbReference type="EMBL" id="CAF0918878.1"/>
    </source>
</evidence>
<dbReference type="AlphaFoldDB" id="A0A814AXV4"/>
<feature type="signal peptide" evidence="7">
    <location>
        <begin position="1"/>
        <end position="21"/>
    </location>
</feature>
<evidence type="ECO:0000256" key="4">
    <source>
        <dbReference type="ARBA" id="ARBA00023027"/>
    </source>
</evidence>
<feature type="chain" id="PRO_5035599307" description="ADP-ribosyl cyclase/cyclic ADP-ribose hydrolase" evidence="7">
    <location>
        <begin position="22"/>
        <end position="369"/>
    </location>
</feature>
<keyword evidence="10" id="KW-1185">Reference proteome</keyword>
<keyword evidence="2" id="KW-0808">Transferase</keyword>
<evidence type="ECO:0000256" key="5">
    <source>
        <dbReference type="ARBA" id="ARBA00023157"/>
    </source>
</evidence>
<dbReference type="InterPro" id="IPR003193">
    <property type="entry name" value="ADP-ribosyl_cyclase"/>
</dbReference>
<dbReference type="GO" id="GO:0005886">
    <property type="term" value="C:plasma membrane"/>
    <property type="evidence" value="ECO:0007669"/>
    <property type="project" value="TreeGrafter"/>
</dbReference>
<evidence type="ECO:0000256" key="2">
    <source>
        <dbReference type="ARBA" id="ARBA00022679"/>
    </source>
</evidence>
<comment type="similarity">
    <text evidence="1">Belongs to the ADP-ribosyl cyclase family.</text>
</comment>
<dbReference type="GO" id="GO:0016849">
    <property type="term" value="F:phosphorus-oxygen lyase activity"/>
    <property type="evidence" value="ECO:0007669"/>
    <property type="project" value="TreeGrafter"/>
</dbReference>
<evidence type="ECO:0008006" key="11">
    <source>
        <dbReference type="Google" id="ProtNLM"/>
    </source>
</evidence>
<dbReference type="PANTHER" id="PTHR10912">
    <property type="entry name" value="ADP-RIBOSYL CYCLASE"/>
    <property type="match status" value="1"/>
</dbReference>